<keyword evidence="3" id="KW-1185">Reference proteome</keyword>
<accession>A0A6G1LM98</accession>
<feature type="compositionally biased region" description="Polar residues" evidence="1">
    <location>
        <begin position="26"/>
        <end position="36"/>
    </location>
</feature>
<feature type="region of interest" description="Disordered" evidence="1">
    <location>
        <begin position="1"/>
        <end position="57"/>
    </location>
</feature>
<dbReference type="EMBL" id="ML995809">
    <property type="protein sequence ID" value="KAF2774071.1"/>
    <property type="molecule type" value="Genomic_DNA"/>
</dbReference>
<protein>
    <submittedName>
        <fullName evidence="2">Uncharacterized protein</fullName>
    </submittedName>
</protein>
<reference evidence="2" key="1">
    <citation type="journal article" date="2020" name="Stud. Mycol.">
        <title>101 Dothideomycetes genomes: a test case for predicting lifestyles and emergence of pathogens.</title>
        <authorList>
            <person name="Haridas S."/>
            <person name="Albert R."/>
            <person name="Binder M."/>
            <person name="Bloem J."/>
            <person name="Labutti K."/>
            <person name="Salamov A."/>
            <person name="Andreopoulos B."/>
            <person name="Baker S."/>
            <person name="Barry K."/>
            <person name="Bills G."/>
            <person name="Bluhm B."/>
            <person name="Cannon C."/>
            <person name="Castanera R."/>
            <person name="Culley D."/>
            <person name="Daum C."/>
            <person name="Ezra D."/>
            <person name="Gonzalez J."/>
            <person name="Henrissat B."/>
            <person name="Kuo A."/>
            <person name="Liang C."/>
            <person name="Lipzen A."/>
            <person name="Lutzoni F."/>
            <person name="Magnuson J."/>
            <person name="Mondo S."/>
            <person name="Nolan M."/>
            <person name="Ohm R."/>
            <person name="Pangilinan J."/>
            <person name="Park H.-J."/>
            <person name="Ramirez L."/>
            <person name="Alfaro M."/>
            <person name="Sun H."/>
            <person name="Tritt A."/>
            <person name="Yoshinaga Y."/>
            <person name="Zwiers L.-H."/>
            <person name="Turgeon B."/>
            <person name="Goodwin S."/>
            <person name="Spatafora J."/>
            <person name="Crous P."/>
            <person name="Grigoriev I."/>
        </authorList>
    </citation>
    <scope>NUCLEOTIDE SEQUENCE</scope>
    <source>
        <strain evidence="2">CBS 116005</strain>
    </source>
</reference>
<gene>
    <name evidence="2" type="ORF">EJ03DRAFT_347450</name>
</gene>
<dbReference type="AlphaFoldDB" id="A0A6G1LM98"/>
<evidence type="ECO:0000313" key="2">
    <source>
        <dbReference type="EMBL" id="KAF2774071.1"/>
    </source>
</evidence>
<dbReference type="Proteomes" id="UP000799436">
    <property type="component" value="Unassembled WGS sequence"/>
</dbReference>
<dbReference type="OrthoDB" id="10422939at2759"/>
<organism evidence="2 3">
    <name type="scientific">Teratosphaeria nubilosa</name>
    <dbReference type="NCBI Taxonomy" id="161662"/>
    <lineage>
        <taxon>Eukaryota</taxon>
        <taxon>Fungi</taxon>
        <taxon>Dikarya</taxon>
        <taxon>Ascomycota</taxon>
        <taxon>Pezizomycotina</taxon>
        <taxon>Dothideomycetes</taxon>
        <taxon>Dothideomycetidae</taxon>
        <taxon>Mycosphaerellales</taxon>
        <taxon>Teratosphaeriaceae</taxon>
        <taxon>Teratosphaeria</taxon>
    </lineage>
</organism>
<evidence type="ECO:0000313" key="3">
    <source>
        <dbReference type="Proteomes" id="UP000799436"/>
    </source>
</evidence>
<sequence>MAFHYKLPNFQTMDGPEPYGTEGPTRPNSPDSNFDIQTMDGPEPYGTGGPTRPNSPESTWGHVCFGPWECEASDCFCRKLVEDMTEEGLVDVLLEGGLSEDSDWTDLEGDLVSLSNSDYGSLGDYAWSSDEDQSPDQVNYVAESFVPHSARHRGGMRTF</sequence>
<name>A0A6G1LM98_9PEZI</name>
<evidence type="ECO:0000256" key="1">
    <source>
        <dbReference type="SAM" id="MobiDB-lite"/>
    </source>
</evidence>
<proteinExistence type="predicted"/>